<accession>A0A4Q2EJA0</accession>
<organism evidence="1 2">
    <name type="scientific">Propioniciclava flava</name>
    <dbReference type="NCBI Taxonomy" id="2072026"/>
    <lineage>
        <taxon>Bacteria</taxon>
        <taxon>Bacillati</taxon>
        <taxon>Actinomycetota</taxon>
        <taxon>Actinomycetes</taxon>
        <taxon>Propionibacteriales</taxon>
        <taxon>Propionibacteriaceae</taxon>
        <taxon>Propioniciclava</taxon>
    </lineage>
</organism>
<proteinExistence type="predicted"/>
<comment type="caution">
    <text evidence="1">The sequence shown here is derived from an EMBL/GenBank/DDBJ whole genome shotgun (WGS) entry which is preliminary data.</text>
</comment>
<dbReference type="OrthoDB" id="3199431at2"/>
<dbReference type="NCBIfam" id="TIGR04342">
    <property type="entry name" value="EXLDI"/>
    <property type="match status" value="1"/>
</dbReference>
<evidence type="ECO:0000313" key="2">
    <source>
        <dbReference type="Proteomes" id="UP000290624"/>
    </source>
</evidence>
<dbReference type="AlphaFoldDB" id="A0A4Q2EJA0"/>
<evidence type="ECO:0000313" key="1">
    <source>
        <dbReference type="EMBL" id="RXW32766.1"/>
    </source>
</evidence>
<dbReference type="InterPro" id="IPR027580">
    <property type="entry name" value="EXLDI"/>
</dbReference>
<sequence>MCITMLIVMATRNVYVSDDDAELFSEAAELGGGLSPAVASGLRLFVEAKHRESAGLARVELDVDEGGVTVTKRFLGRRLLKHRQQSEQHLVVTEIFETARQQFAVYVRNIPTWTFTGLRSDGAGWGPADYEAVVRSLRIFPTSEDLKGVLTTEQWAAFERASEGQLVEDLDI</sequence>
<keyword evidence="2" id="KW-1185">Reference proteome</keyword>
<reference evidence="1 2" key="1">
    <citation type="submission" date="2018-01" db="EMBL/GenBank/DDBJ databases">
        <title>Lactibacter flavus gen. nov., sp. nov., a novel bacterium of the family Propionibacteriaceae isolated from raw milk and dairy products.</title>
        <authorList>
            <person name="Wenning M."/>
            <person name="Breitenwieser F."/>
            <person name="Huptas C."/>
            <person name="von Neubeck M."/>
            <person name="Busse H.-J."/>
            <person name="Scherer S."/>
        </authorList>
    </citation>
    <scope>NUCLEOTIDE SEQUENCE [LARGE SCALE GENOMIC DNA]</scope>
    <source>
        <strain evidence="1 2">VG341</strain>
    </source>
</reference>
<dbReference type="Proteomes" id="UP000290624">
    <property type="component" value="Unassembled WGS sequence"/>
</dbReference>
<protein>
    <submittedName>
        <fullName evidence="1">EXLDI protein</fullName>
    </submittedName>
</protein>
<gene>
    <name evidence="1" type="ORF">C1706_06405</name>
</gene>
<dbReference type="EMBL" id="PPCV01000003">
    <property type="protein sequence ID" value="RXW32766.1"/>
    <property type="molecule type" value="Genomic_DNA"/>
</dbReference>
<name>A0A4Q2EJA0_9ACTN</name>